<evidence type="ECO:0000313" key="1">
    <source>
        <dbReference type="EMBL" id="WAW10965.1"/>
    </source>
</evidence>
<dbReference type="RefSeq" id="WP_269310047.1">
    <property type="nucleotide sequence ID" value="NZ_CP098242.1"/>
</dbReference>
<organism evidence="1 2">
    <name type="scientific">Oxalobacter vibrioformis</name>
    <dbReference type="NCBI Taxonomy" id="933080"/>
    <lineage>
        <taxon>Bacteria</taxon>
        <taxon>Pseudomonadati</taxon>
        <taxon>Pseudomonadota</taxon>
        <taxon>Betaproteobacteria</taxon>
        <taxon>Burkholderiales</taxon>
        <taxon>Oxalobacteraceae</taxon>
        <taxon>Oxalobacter</taxon>
    </lineage>
</organism>
<dbReference type="EMBL" id="CP098242">
    <property type="protein sequence ID" value="WAW10965.1"/>
    <property type="molecule type" value="Genomic_DNA"/>
</dbReference>
<dbReference type="KEGG" id="ovb:NB640_04845"/>
<evidence type="ECO:0000313" key="2">
    <source>
        <dbReference type="Proteomes" id="UP001156215"/>
    </source>
</evidence>
<dbReference type="Proteomes" id="UP001156215">
    <property type="component" value="Chromosome"/>
</dbReference>
<accession>A0A9E9P465</accession>
<keyword evidence="2" id="KW-1185">Reference proteome</keyword>
<sequence>MFYRKLRVRIDKASVRAVDAITFDFQIDLDIETKGEDICFKEVVIAHRVWPIYSDRDITTCPISRFIHHPGYCILDEKAETFPEKTNTLSAHAFDTAGMKLSAGKYRCVSMIERIMLVRPDDGNDCVWPTDGWTLTVRTAVRKIEIPFCFMVHGSNRIPVFCRDYVAPPVPFVCG</sequence>
<gene>
    <name evidence="1" type="ORF">NB640_04845</name>
</gene>
<protein>
    <submittedName>
        <fullName evidence="1">Uncharacterized protein</fullName>
    </submittedName>
</protein>
<dbReference type="AlphaFoldDB" id="A0A9E9P465"/>
<reference evidence="1" key="1">
    <citation type="journal article" date="2022" name="Front. Microbiol.">
        <title>New perspectives on an old grouping: The genomic and phenotypic variability of Oxalobacter formigenes and the implications for calcium oxalate stone prevention.</title>
        <authorList>
            <person name="Chmiel J.A."/>
            <person name="Carr C."/>
            <person name="Stuivenberg G.A."/>
            <person name="Venema R."/>
            <person name="Chanyi R.M."/>
            <person name="Al K.F."/>
            <person name="Giguere D."/>
            <person name="Say H."/>
            <person name="Akouris P.P."/>
            <person name="Dominguez Romero S.A."/>
            <person name="Kwong A."/>
            <person name="Tai V."/>
            <person name="Koval S.F."/>
            <person name="Razvi H."/>
            <person name="Bjazevic J."/>
            <person name="Burton J.P."/>
        </authorList>
    </citation>
    <scope>NUCLEOTIDE SEQUENCE</scope>
    <source>
        <strain evidence="1">WoOx3</strain>
    </source>
</reference>
<proteinExistence type="predicted"/>
<name>A0A9E9P465_9BURK</name>